<dbReference type="EMBL" id="LBMM01002852">
    <property type="protein sequence ID" value="KMQ94283.1"/>
    <property type="molecule type" value="Genomic_DNA"/>
</dbReference>
<accession>A0A0J7KVF3</accession>
<organism evidence="8 9">
    <name type="scientific">Lasius niger</name>
    <name type="common">Black garden ant</name>
    <dbReference type="NCBI Taxonomy" id="67767"/>
    <lineage>
        <taxon>Eukaryota</taxon>
        <taxon>Metazoa</taxon>
        <taxon>Ecdysozoa</taxon>
        <taxon>Arthropoda</taxon>
        <taxon>Hexapoda</taxon>
        <taxon>Insecta</taxon>
        <taxon>Pterygota</taxon>
        <taxon>Neoptera</taxon>
        <taxon>Endopterygota</taxon>
        <taxon>Hymenoptera</taxon>
        <taxon>Apocrita</taxon>
        <taxon>Aculeata</taxon>
        <taxon>Formicoidea</taxon>
        <taxon>Formicidae</taxon>
        <taxon>Formicinae</taxon>
        <taxon>Lasius</taxon>
        <taxon>Lasius</taxon>
    </lineage>
</organism>
<feature type="transmembrane region" description="Helical" evidence="6">
    <location>
        <begin position="173"/>
        <end position="193"/>
    </location>
</feature>
<dbReference type="Proteomes" id="UP000036403">
    <property type="component" value="Unassembled WGS sequence"/>
</dbReference>
<dbReference type="OrthoDB" id="10255969at2759"/>
<keyword evidence="3 6" id="KW-0812">Transmembrane</keyword>
<proteinExistence type="predicted"/>
<keyword evidence="2" id="KW-1003">Cell membrane</keyword>
<evidence type="ECO:0000259" key="7">
    <source>
        <dbReference type="Pfam" id="PF12698"/>
    </source>
</evidence>
<comment type="caution">
    <text evidence="8">The sequence shown here is derived from an EMBL/GenBank/DDBJ whole genome shotgun (WGS) entry which is preliminary data.</text>
</comment>
<dbReference type="AlphaFoldDB" id="A0A0J7KVF3"/>
<evidence type="ECO:0000313" key="8">
    <source>
        <dbReference type="EMBL" id="KMQ94283.1"/>
    </source>
</evidence>
<dbReference type="PANTHER" id="PTHR30294">
    <property type="entry name" value="MEMBRANE COMPONENT OF ABC TRANSPORTER YHHJ-RELATED"/>
    <property type="match status" value="1"/>
</dbReference>
<keyword evidence="9" id="KW-1185">Reference proteome</keyword>
<feature type="transmembrane region" description="Helical" evidence="6">
    <location>
        <begin position="410"/>
        <end position="438"/>
    </location>
</feature>
<dbReference type="Pfam" id="PF12698">
    <property type="entry name" value="ABC2_membrane_3"/>
    <property type="match status" value="1"/>
</dbReference>
<protein>
    <submittedName>
        <fullName evidence="8">Abc transporter g family member 20 isoform x2</fullName>
    </submittedName>
</protein>
<evidence type="ECO:0000256" key="3">
    <source>
        <dbReference type="ARBA" id="ARBA00022692"/>
    </source>
</evidence>
<dbReference type="SUPFAM" id="SSF52540">
    <property type="entry name" value="P-loop containing nucleoside triphosphate hydrolases"/>
    <property type="match status" value="1"/>
</dbReference>
<name>A0A0J7KVF3_LASNI</name>
<keyword evidence="5 6" id="KW-0472">Membrane</keyword>
<evidence type="ECO:0000313" key="9">
    <source>
        <dbReference type="Proteomes" id="UP000036403"/>
    </source>
</evidence>
<feature type="transmembrane region" description="Helical" evidence="6">
    <location>
        <begin position="366"/>
        <end position="389"/>
    </location>
</feature>
<dbReference type="PANTHER" id="PTHR30294:SF38">
    <property type="entry name" value="TRANSPORT PERMEASE PROTEIN"/>
    <property type="match status" value="1"/>
</dbReference>
<reference evidence="8 9" key="1">
    <citation type="submission" date="2015-04" db="EMBL/GenBank/DDBJ databases">
        <title>Lasius niger genome sequencing.</title>
        <authorList>
            <person name="Konorov E.A."/>
            <person name="Nikitin M.A."/>
            <person name="Kirill M.V."/>
            <person name="Chang P."/>
        </authorList>
    </citation>
    <scope>NUCLEOTIDE SEQUENCE [LARGE SCALE GENOMIC DNA]</scope>
    <source>
        <tissue evidence="8">Whole</tissue>
    </source>
</reference>
<evidence type="ECO:0000256" key="4">
    <source>
        <dbReference type="ARBA" id="ARBA00022989"/>
    </source>
</evidence>
<dbReference type="GO" id="GO:0140359">
    <property type="term" value="F:ABC-type transporter activity"/>
    <property type="evidence" value="ECO:0007669"/>
    <property type="project" value="InterPro"/>
</dbReference>
<dbReference type="PaxDb" id="67767-A0A0J7KVF3"/>
<evidence type="ECO:0000256" key="6">
    <source>
        <dbReference type="SAM" id="Phobius"/>
    </source>
</evidence>
<dbReference type="InterPro" id="IPR013525">
    <property type="entry name" value="ABC2_TM"/>
</dbReference>
<dbReference type="STRING" id="67767.A0A0J7KVF3"/>
<feature type="transmembrane region" description="Helical" evidence="6">
    <location>
        <begin position="444"/>
        <end position="466"/>
    </location>
</feature>
<dbReference type="InterPro" id="IPR027417">
    <property type="entry name" value="P-loop_NTPase"/>
</dbReference>
<evidence type="ECO:0000256" key="2">
    <source>
        <dbReference type="ARBA" id="ARBA00022475"/>
    </source>
</evidence>
<evidence type="ECO:0000256" key="1">
    <source>
        <dbReference type="ARBA" id="ARBA00004651"/>
    </source>
</evidence>
<feature type="domain" description="ABC-2 type transporter transmembrane" evidence="7">
    <location>
        <begin position="176"/>
        <end position="462"/>
    </location>
</feature>
<keyword evidence="4 6" id="KW-1133">Transmembrane helix</keyword>
<gene>
    <name evidence="8" type="ORF">RF55_5575</name>
</gene>
<comment type="subcellular location">
    <subcellularLocation>
        <location evidence="1">Cell membrane</location>
        <topology evidence="1">Multi-pass membrane protein</topology>
    </subcellularLocation>
</comment>
<dbReference type="Gene3D" id="3.40.50.300">
    <property type="entry name" value="P-loop containing nucleotide triphosphate hydrolases"/>
    <property type="match status" value="1"/>
</dbReference>
<sequence>MVQQNANAVIVKNAVKYYVPEKPILDGMNMTVPRGSIIWIYLTKITQEEGVTVLITTHYIQEAKDSNMIGLMRCGKLLAESSPQELLERFQCSSLEEAFLGLCQAQDSTMLANASEVQGVQDTQDDVLHQEDDSYKRMKGQISEYRARSIYNVSASRRFKALMIKNGIQFFRYYSGIIFAVLFPLIEVGSFFAGVGNDLNDLSIGIVNHEAGNCDDGNNIGNVWYDEENLICRFSNLSCRFLHKYGDSIAEQKYYDSMSEATDATRDGDLVGVMYFNHNFSEALQRRVEDFAFAETRDILSSEIDVFLDMGDMQTGQFMEKKLYERFLEIFEDVMKDCGYSPRAGNMPIRFEDAIYSNMDDGYDYFVAPSFIIILLFFLATTVSTSLIITDRSEGVWDRSLVQGVKNGEILIAHVITQTTLIIVHVTMIMILFFPIWGLECEGSYFHVFFIMFLAGLSGLMYASIWPAEGIPKELRWVSYSMPTTLPAISLRAIIFKGYSLDEEEVFTGILEDNNASHIRNMIQLDKDTRYFT</sequence>
<evidence type="ECO:0000256" key="5">
    <source>
        <dbReference type="ARBA" id="ARBA00023136"/>
    </source>
</evidence>
<dbReference type="GO" id="GO:0005886">
    <property type="term" value="C:plasma membrane"/>
    <property type="evidence" value="ECO:0007669"/>
    <property type="project" value="UniProtKB-SubCell"/>
</dbReference>
<dbReference type="InterPro" id="IPR051449">
    <property type="entry name" value="ABC-2_transporter_component"/>
</dbReference>